<feature type="transmembrane region" description="Helical" evidence="1">
    <location>
        <begin position="6"/>
        <end position="22"/>
    </location>
</feature>
<dbReference type="RefSeq" id="WP_021054712.1">
    <property type="nucleotide sequence ID" value="NZ_KE356561.1"/>
</dbReference>
<accession>U1NEP1</accession>
<dbReference type="HOGENOM" id="CLU_134822_0_0_2"/>
<feature type="transmembrane region" description="Helical" evidence="1">
    <location>
        <begin position="67"/>
        <end position="84"/>
    </location>
</feature>
<keyword evidence="1" id="KW-1133">Transmembrane helix</keyword>
<feature type="transmembrane region" description="Helical" evidence="1">
    <location>
        <begin position="132"/>
        <end position="155"/>
    </location>
</feature>
<evidence type="ECO:0000313" key="3">
    <source>
        <dbReference type="Proteomes" id="UP000030710"/>
    </source>
</evidence>
<dbReference type="eggNOG" id="arCOG02856">
    <property type="taxonomic scope" value="Archaea"/>
</dbReference>
<evidence type="ECO:0000313" key="2">
    <source>
        <dbReference type="EMBL" id="ERG95233.1"/>
    </source>
</evidence>
<dbReference type="AlphaFoldDB" id="U1NEP1"/>
<evidence type="ECO:0000256" key="1">
    <source>
        <dbReference type="SAM" id="Phobius"/>
    </source>
</evidence>
<name>U1NEP1_9EURY</name>
<gene>
    <name evidence="2" type="ORF">J07HQW2_01682</name>
</gene>
<proteinExistence type="predicted"/>
<keyword evidence="1" id="KW-0812">Transmembrane</keyword>
<feature type="transmembrane region" description="Helical" evidence="1">
    <location>
        <begin position="91"/>
        <end position="112"/>
    </location>
</feature>
<dbReference type="EMBL" id="KE356561">
    <property type="protein sequence ID" value="ERG95233.1"/>
    <property type="molecule type" value="Genomic_DNA"/>
</dbReference>
<protein>
    <submittedName>
        <fullName evidence="2">Uncharacterized protein</fullName>
    </submittedName>
</protein>
<reference evidence="2 3" key="1">
    <citation type="journal article" date="2013" name="PLoS ONE">
        <title>Assembly-driven community genomics of a hypersaline microbial ecosystem.</title>
        <authorList>
            <person name="Podell S."/>
            <person name="Ugalde J.A."/>
            <person name="Narasingarao P."/>
            <person name="Banfield J.F."/>
            <person name="Heidelberg K.B."/>
            <person name="Allen E.E."/>
        </authorList>
    </citation>
    <scope>NUCLEOTIDE SEQUENCE [LARGE SCALE GENOMIC DNA]</scope>
    <source>
        <strain evidence="3">J07HQW2</strain>
    </source>
</reference>
<dbReference type="Proteomes" id="UP000030710">
    <property type="component" value="Unassembled WGS sequence"/>
</dbReference>
<sequence length="166" mass="18869">MAVLLTHILVPYVILTVAGWQFNWLTNRWIVISMAGAAIPDLIKIRILFEDRVIEALLGVPFKYEPISSLGGTLFIAGGITLFFERQRRRIFSFLLFGAVSSLIVDGLRVFADGRSGFWLYPFSWFRPPTPSLYVTSDVRVLITAVLISAVVFVFDRWRHSTDITE</sequence>
<organism evidence="2 3">
    <name type="scientific">Haloquadratum walsbyi J07HQW2</name>
    <dbReference type="NCBI Taxonomy" id="1238425"/>
    <lineage>
        <taxon>Archaea</taxon>
        <taxon>Methanobacteriati</taxon>
        <taxon>Methanobacteriota</taxon>
        <taxon>Stenosarchaea group</taxon>
        <taxon>Halobacteria</taxon>
        <taxon>Halobacteriales</taxon>
        <taxon>Haloferacaceae</taxon>
        <taxon>Haloquadratum</taxon>
    </lineage>
</organism>
<keyword evidence="1" id="KW-0472">Membrane</keyword>